<keyword evidence="3" id="KW-1185">Reference proteome</keyword>
<dbReference type="KEGG" id="bths:CNY62_05285"/>
<dbReference type="SMART" id="SM00850">
    <property type="entry name" value="LytTR"/>
    <property type="match status" value="1"/>
</dbReference>
<evidence type="ECO:0000259" key="1">
    <source>
        <dbReference type="PROSITE" id="PS50930"/>
    </source>
</evidence>
<dbReference type="Pfam" id="PF04397">
    <property type="entry name" value="LytTR"/>
    <property type="match status" value="1"/>
</dbReference>
<dbReference type="STRING" id="2756.BFR44_06575"/>
<evidence type="ECO:0000313" key="3">
    <source>
        <dbReference type="Proteomes" id="UP000243591"/>
    </source>
</evidence>
<dbReference type="OrthoDB" id="9809318at2"/>
<organism evidence="2 3">
    <name type="scientific">Brochothrix thermosphacta</name>
    <name type="common">Microbacterium thermosphactum</name>
    <dbReference type="NCBI Taxonomy" id="2756"/>
    <lineage>
        <taxon>Bacteria</taxon>
        <taxon>Bacillati</taxon>
        <taxon>Bacillota</taxon>
        <taxon>Bacilli</taxon>
        <taxon>Bacillales</taxon>
        <taxon>Listeriaceae</taxon>
        <taxon>Brochothrix</taxon>
    </lineage>
</organism>
<dbReference type="InterPro" id="IPR046947">
    <property type="entry name" value="LytR-like"/>
</dbReference>
<feature type="domain" description="HTH LytTR-type" evidence="1">
    <location>
        <begin position="137"/>
        <end position="230"/>
    </location>
</feature>
<dbReference type="RefSeq" id="WP_069126081.1">
    <property type="nucleotide sequence ID" value="NZ_CP023483.1"/>
</dbReference>
<dbReference type="PANTHER" id="PTHR37299:SF1">
    <property type="entry name" value="STAGE 0 SPORULATION PROTEIN A HOMOLOG"/>
    <property type="match status" value="1"/>
</dbReference>
<dbReference type="InterPro" id="IPR007492">
    <property type="entry name" value="LytTR_DNA-bd_dom"/>
</dbReference>
<dbReference type="AlphaFoldDB" id="A0A1D2KFM7"/>
<dbReference type="PROSITE" id="PS50930">
    <property type="entry name" value="HTH_LYTTR"/>
    <property type="match status" value="1"/>
</dbReference>
<dbReference type="Gene3D" id="3.40.50.2300">
    <property type="match status" value="1"/>
</dbReference>
<evidence type="ECO:0000313" key="2">
    <source>
        <dbReference type="EMBL" id="ATF25856.1"/>
    </source>
</evidence>
<dbReference type="InterPro" id="IPR011006">
    <property type="entry name" value="CheY-like_superfamily"/>
</dbReference>
<dbReference type="SUPFAM" id="SSF52172">
    <property type="entry name" value="CheY-like"/>
    <property type="match status" value="1"/>
</dbReference>
<dbReference type="EMBL" id="CP023483">
    <property type="protein sequence ID" value="ATF25856.1"/>
    <property type="molecule type" value="Genomic_DNA"/>
</dbReference>
<gene>
    <name evidence="2" type="ORF">CNY62_05285</name>
</gene>
<protein>
    <submittedName>
        <fullName evidence="2">LytTR family transcriptional regulator</fullName>
    </submittedName>
</protein>
<dbReference type="Gene3D" id="2.40.50.1020">
    <property type="entry name" value="LytTr DNA-binding domain"/>
    <property type="match status" value="1"/>
</dbReference>
<proteinExistence type="predicted"/>
<name>A0A1D2KFM7_BROTH</name>
<dbReference type="Proteomes" id="UP000243591">
    <property type="component" value="Chromosome"/>
</dbReference>
<dbReference type="GO" id="GO:0000156">
    <property type="term" value="F:phosphorelay response regulator activity"/>
    <property type="evidence" value="ECO:0007669"/>
    <property type="project" value="InterPro"/>
</dbReference>
<reference evidence="2 3" key="1">
    <citation type="submission" date="2017-09" db="EMBL/GenBank/DDBJ databases">
        <title>Complete Genome Sequences of Two Strains of the Meat Spoilage Bacterium Brochothrix thermosphacta Isolated from Ground Chicken.</title>
        <authorList>
            <person name="Paoli G.C."/>
            <person name="Wijey C."/>
            <person name="Chen C.-Y."/>
            <person name="Nguyen L."/>
            <person name="Yan X."/>
            <person name="Irwin P.L."/>
        </authorList>
    </citation>
    <scope>NUCLEOTIDE SEQUENCE [LARGE SCALE GENOMIC DNA]</scope>
    <source>
        <strain evidence="2 3">BI</strain>
    </source>
</reference>
<dbReference type="PANTHER" id="PTHR37299">
    <property type="entry name" value="TRANSCRIPTIONAL REGULATOR-RELATED"/>
    <property type="match status" value="1"/>
</dbReference>
<dbReference type="GO" id="GO:0003677">
    <property type="term" value="F:DNA binding"/>
    <property type="evidence" value="ECO:0007669"/>
    <property type="project" value="InterPro"/>
</dbReference>
<sequence length="231" mass="26952">MLNVAIFAKDSSTLHTIERLLESYHTQLFNPHCYTYPIHLNPEFRANTFSFFILSLDDTDIDALALAKKIRQLAPAVPLILTTTRQRLLPDLLTLDIFACIPQPIQKTQFFSTVKRLLFSLKTTPPLFHFSEYQKKIRLPCENILYFEKKRRLVIITTLHEVFSPYLTTTEVLKQLDTSFIQIHRSYIINSRYVINSGNNKVTVTDSHEEIINLPIGRTFQQSVKQKLRRL</sequence>
<accession>A0A1D2KFM7</accession>